<dbReference type="SUPFAM" id="SSF51905">
    <property type="entry name" value="FAD/NAD(P)-binding domain"/>
    <property type="match status" value="1"/>
</dbReference>
<dbReference type="PRINTS" id="PR00419">
    <property type="entry name" value="ADXRDTASE"/>
</dbReference>
<gene>
    <name evidence="3" type="ORF">B1B09_02510</name>
    <name evidence="2" type="ORF">DXN06_02345</name>
</gene>
<dbReference type="GO" id="GO:0016491">
    <property type="term" value="F:oxidoreductase activity"/>
    <property type="evidence" value="ECO:0007669"/>
    <property type="project" value="InterPro"/>
</dbReference>
<reference evidence="2 5" key="2">
    <citation type="submission" date="2018-08" db="EMBL/GenBank/DDBJ databases">
        <title>Genome sequencing of Cutibacterium acnes KCOM 1315.</title>
        <authorList>
            <person name="Kook J.-K."/>
            <person name="Park S.-N."/>
            <person name="Lim Y.K."/>
        </authorList>
    </citation>
    <scope>NUCLEOTIDE SEQUENCE [LARGE SCALE GENOMIC DNA]</scope>
    <source>
        <strain evidence="2 5">KCOM 1315</strain>
    </source>
</reference>
<dbReference type="Gene3D" id="3.30.70.1990">
    <property type="match status" value="1"/>
</dbReference>
<dbReference type="EMBL" id="CP031442">
    <property type="protein sequence ID" value="AXM06126.1"/>
    <property type="molecule type" value="Genomic_DNA"/>
</dbReference>
<protein>
    <submittedName>
        <fullName evidence="3">Aminooxidase</fullName>
    </submittedName>
</protein>
<evidence type="ECO:0000259" key="1">
    <source>
        <dbReference type="Pfam" id="PF01593"/>
    </source>
</evidence>
<dbReference type="AlphaFoldDB" id="A0A2B7IGV6"/>
<dbReference type="RefSeq" id="WP_002515564.1">
    <property type="nucleotide sequence ID" value="NZ_AP026712.1"/>
</dbReference>
<dbReference type="EMBL" id="MVCE01000001">
    <property type="protein sequence ID" value="PGF36513.1"/>
    <property type="molecule type" value="Genomic_DNA"/>
</dbReference>
<dbReference type="InterPro" id="IPR036188">
    <property type="entry name" value="FAD/NAD-bd_sf"/>
</dbReference>
<dbReference type="OMA" id="PYEFQTE"/>
<name>A0A2B7IGV6_CUTAC</name>
<evidence type="ECO:0000313" key="5">
    <source>
        <dbReference type="Proteomes" id="UP000256621"/>
    </source>
</evidence>
<dbReference type="Proteomes" id="UP000226191">
    <property type="component" value="Unassembled WGS sequence"/>
</dbReference>
<dbReference type="Pfam" id="PF01593">
    <property type="entry name" value="Amino_oxidase"/>
    <property type="match status" value="1"/>
</dbReference>
<dbReference type="PANTHER" id="PTHR10742:SF410">
    <property type="entry name" value="LYSINE-SPECIFIC HISTONE DEMETHYLASE 2"/>
    <property type="match status" value="1"/>
</dbReference>
<dbReference type="GeneID" id="92857007"/>
<evidence type="ECO:0000313" key="2">
    <source>
        <dbReference type="EMBL" id="AXM06126.1"/>
    </source>
</evidence>
<evidence type="ECO:0000313" key="4">
    <source>
        <dbReference type="Proteomes" id="UP000226191"/>
    </source>
</evidence>
<reference evidence="3 4" key="1">
    <citation type="submission" date="2017-02" db="EMBL/GenBank/DDBJ databases">
        <title>Prevalence of linear plasmids in Cutibacterium acnes isolates obtained from cancerous prostatic tissue.</title>
        <authorList>
            <person name="Davidsson S."/>
            <person name="Bruggemann H."/>
        </authorList>
    </citation>
    <scope>NUCLEOTIDE SEQUENCE [LARGE SCALE GENOMIC DNA]</scope>
    <source>
        <strain evidence="3 4">11-78</strain>
    </source>
</reference>
<sequence length="424" mass="49021">MSISKDSRIAIIGAGPAGLAAGMYLEQAGFHDYTILERTDHVGGKCHSPNYHGRRYEMGAIMGVPSYDTIQEIMDRTGDKVDGPKLRREFLHEDGEIYVPEKDPVRGPQVMAAVQKLGQLLATKYQGYDANGHYNKVHEDLMLPFDEFLALNGCEAARDLWINPFTAFGYGHFDNVPAAYVLKYLDFVTMMSFAKGDLWTWADGTQAMFEHLNATLEHPAERNVDITRITREDGKVHIHTTDWDRESDVLVLTVPLEKFLDYSDADDDEREYFSKIIHQQYMVDACLVKEYPTISGYVPDNMRPERLGHVMVYYHRWADDPHQIITTYLLRNHPDYADKTQEECRQMVLDDMETFGHPVEKIIEEQTWYYFPHVSSEDYKAGWYEKVEGMQGRRNTFYAGEIMSFGNFDEVCHYSKDLVTRFFV</sequence>
<dbReference type="Proteomes" id="UP000256621">
    <property type="component" value="Chromosome"/>
</dbReference>
<proteinExistence type="predicted"/>
<dbReference type="OrthoDB" id="4496419at2"/>
<feature type="domain" description="Amine oxidase" evidence="1">
    <location>
        <begin position="17"/>
        <end position="383"/>
    </location>
</feature>
<organism evidence="3 4">
    <name type="scientific">Cutibacterium acnes</name>
    <name type="common">Propionibacterium acnes</name>
    <dbReference type="NCBI Taxonomy" id="1747"/>
    <lineage>
        <taxon>Bacteria</taxon>
        <taxon>Bacillati</taxon>
        <taxon>Actinomycetota</taxon>
        <taxon>Actinomycetes</taxon>
        <taxon>Propionibacteriales</taxon>
        <taxon>Propionibacteriaceae</taxon>
        <taxon>Cutibacterium</taxon>
    </lineage>
</organism>
<dbReference type="InterPro" id="IPR002937">
    <property type="entry name" value="Amino_oxidase"/>
</dbReference>
<dbReference type="PANTHER" id="PTHR10742">
    <property type="entry name" value="FLAVIN MONOAMINE OXIDASE"/>
    <property type="match status" value="1"/>
</dbReference>
<accession>A0A2B7IGV6</accession>
<evidence type="ECO:0000313" key="3">
    <source>
        <dbReference type="EMBL" id="PGF36513.1"/>
    </source>
</evidence>
<dbReference type="Gene3D" id="1.10.405.20">
    <property type="match status" value="1"/>
</dbReference>
<dbReference type="Gene3D" id="3.50.50.60">
    <property type="entry name" value="FAD/NAD(P)-binding domain"/>
    <property type="match status" value="1"/>
</dbReference>
<dbReference type="InterPro" id="IPR050281">
    <property type="entry name" value="Flavin_monoamine_oxidase"/>
</dbReference>
<dbReference type="SMR" id="A0A2B7IGV6"/>